<comment type="subcellular location">
    <subcellularLocation>
        <location evidence="1">Host cell</location>
    </subcellularLocation>
    <subcellularLocation>
        <location evidence="2">Secreted</location>
    </subcellularLocation>
</comment>
<evidence type="ECO:0000256" key="2">
    <source>
        <dbReference type="ARBA" id="ARBA00004613"/>
    </source>
</evidence>
<gene>
    <name evidence="6" type="ORF">V7S43_006267</name>
</gene>
<organism evidence="6 7">
    <name type="scientific">Phytophthora oleae</name>
    <dbReference type="NCBI Taxonomy" id="2107226"/>
    <lineage>
        <taxon>Eukaryota</taxon>
        <taxon>Sar</taxon>
        <taxon>Stramenopiles</taxon>
        <taxon>Oomycota</taxon>
        <taxon>Peronosporomycetes</taxon>
        <taxon>Peronosporales</taxon>
        <taxon>Peronosporaceae</taxon>
        <taxon>Phytophthora</taxon>
    </lineage>
</organism>
<comment type="caution">
    <text evidence="6">The sequence shown here is derived from an EMBL/GenBank/DDBJ whole genome shotgun (WGS) entry which is preliminary data.</text>
</comment>
<evidence type="ECO:0000259" key="5">
    <source>
        <dbReference type="Pfam" id="PF20147"/>
    </source>
</evidence>
<sequence length="283" mass="30595">MRLVCAIVGVAKCGFDVDIADDASVFDLKVAITGIKKDVGADKLKLFLARKDKAAGGLSDVDGYKPLPFPTAALKSVGLASGDLVEVSRTDKADGKDHVHVLMELPEVLAVLPKVLLIGENGQYAETITSYMEIANRLKDSEEVRSLSNYLASVKVKEENEVSPFVVLEHSSGTGKTQMPFNLKARGECDVFYIVCGDRGDREQSVYNAYATRTGAFQECVQQDLEEMEKKTLVKGVSLGSVGQNLCHADTCLVQLHSGRTTGKRPNLRNSSALTRYSGTQSS</sequence>
<evidence type="ECO:0000313" key="7">
    <source>
        <dbReference type="Proteomes" id="UP001632037"/>
    </source>
</evidence>
<evidence type="ECO:0000256" key="1">
    <source>
        <dbReference type="ARBA" id="ARBA00004340"/>
    </source>
</evidence>
<name>A0ABD3FTN0_9STRA</name>
<dbReference type="EMBL" id="JBIMZQ010000010">
    <property type="protein sequence ID" value="KAL3668979.1"/>
    <property type="molecule type" value="Genomic_DNA"/>
</dbReference>
<dbReference type="InterPro" id="IPR045379">
    <property type="entry name" value="Crinkler_N"/>
</dbReference>
<accession>A0ABD3FTN0</accession>
<evidence type="ECO:0000256" key="4">
    <source>
        <dbReference type="SAM" id="MobiDB-lite"/>
    </source>
</evidence>
<proteinExistence type="predicted"/>
<feature type="region of interest" description="Disordered" evidence="4">
    <location>
        <begin position="260"/>
        <end position="283"/>
    </location>
</feature>
<dbReference type="Proteomes" id="UP001632037">
    <property type="component" value="Unassembled WGS sequence"/>
</dbReference>
<dbReference type="GO" id="GO:0043657">
    <property type="term" value="C:host cell"/>
    <property type="evidence" value="ECO:0007669"/>
    <property type="project" value="UniProtKB-SubCell"/>
</dbReference>
<keyword evidence="3" id="KW-0964">Secreted</keyword>
<dbReference type="AlphaFoldDB" id="A0ABD3FTN0"/>
<feature type="compositionally biased region" description="Polar residues" evidence="4">
    <location>
        <begin position="268"/>
        <end position="283"/>
    </location>
</feature>
<feature type="domain" description="Crinkler effector protein N-terminal" evidence="5">
    <location>
        <begin position="1"/>
        <end position="103"/>
    </location>
</feature>
<evidence type="ECO:0000313" key="6">
    <source>
        <dbReference type="EMBL" id="KAL3668979.1"/>
    </source>
</evidence>
<keyword evidence="7" id="KW-1185">Reference proteome</keyword>
<evidence type="ECO:0000256" key="3">
    <source>
        <dbReference type="ARBA" id="ARBA00022525"/>
    </source>
</evidence>
<reference evidence="6 7" key="1">
    <citation type="submission" date="2024-09" db="EMBL/GenBank/DDBJ databases">
        <title>Genome sequencing and assembly of Phytophthora oleae, isolate VK10A, causative agent of rot of olive drupes.</title>
        <authorList>
            <person name="Conti Taguali S."/>
            <person name="Riolo M."/>
            <person name="La Spada F."/>
            <person name="Cacciola S.O."/>
            <person name="Dionisio G."/>
        </authorList>
    </citation>
    <scope>NUCLEOTIDE SEQUENCE [LARGE SCALE GENOMIC DNA]</scope>
    <source>
        <strain evidence="6 7">VK10A</strain>
    </source>
</reference>
<protein>
    <recommendedName>
        <fullName evidence="5">Crinkler effector protein N-terminal domain-containing protein</fullName>
    </recommendedName>
</protein>
<dbReference type="Pfam" id="PF20147">
    <property type="entry name" value="Crinkler"/>
    <property type="match status" value="1"/>
</dbReference>
<dbReference type="GO" id="GO:0005576">
    <property type="term" value="C:extracellular region"/>
    <property type="evidence" value="ECO:0007669"/>
    <property type="project" value="UniProtKB-SubCell"/>
</dbReference>